<evidence type="ECO:0000313" key="2">
    <source>
        <dbReference type="EMBL" id="SDF65181.1"/>
    </source>
</evidence>
<sequence>MTFFARTTAAAAIVLSTFTAAHAANDPALDKTLRDLDAASAKFQSAEADLRWDQFEKVVRETTSQYGSIYFLRKSGYTETGAMLSPKAGAPTTKYLHFANGKGDLYDTISKKSTPFNAGQDKARAESFLTLGFGGSGKDLEKAWTITQQGVETVDGVSTAKLDLVPKDASVANMFTHITIWVDTTRGISLKQLSYTPEGDTRTAYYTNIRYNKPVDTKKYAKK</sequence>
<reference evidence="2 3" key="1">
    <citation type="submission" date="2016-10" db="EMBL/GenBank/DDBJ databases">
        <authorList>
            <person name="de Groot N.N."/>
        </authorList>
    </citation>
    <scope>NUCLEOTIDE SEQUENCE [LARGE SCALE GENOMIC DNA]</scope>
    <source>
        <strain evidence="2 3">GAS232</strain>
    </source>
</reference>
<accession>A0A1G7MU55</accession>
<dbReference type="RefSeq" id="WP_083345771.1">
    <property type="nucleotide sequence ID" value="NZ_LT629690.1"/>
</dbReference>
<dbReference type="AlphaFoldDB" id="A0A1G7MU55"/>
<proteinExistence type="predicted"/>
<feature type="signal peptide" evidence="1">
    <location>
        <begin position="1"/>
        <end position="23"/>
    </location>
</feature>
<dbReference type="OrthoDB" id="128646at2"/>
<name>A0A1G7MU55_9BACT</name>
<gene>
    <name evidence="2" type="ORF">SAMN05444167_2900</name>
</gene>
<protein>
    <recommendedName>
        <fullName evidence="4">Outer membrane lipoprotein-sorting protein</fullName>
    </recommendedName>
</protein>
<organism evidence="2 3">
    <name type="scientific">Terriglobus roseus</name>
    <dbReference type="NCBI Taxonomy" id="392734"/>
    <lineage>
        <taxon>Bacteria</taxon>
        <taxon>Pseudomonadati</taxon>
        <taxon>Acidobacteriota</taxon>
        <taxon>Terriglobia</taxon>
        <taxon>Terriglobales</taxon>
        <taxon>Acidobacteriaceae</taxon>
        <taxon>Terriglobus</taxon>
    </lineage>
</organism>
<dbReference type="Proteomes" id="UP000182427">
    <property type="component" value="Chromosome I"/>
</dbReference>
<feature type="chain" id="PRO_5009242001" description="Outer membrane lipoprotein-sorting protein" evidence="1">
    <location>
        <begin position="24"/>
        <end position="223"/>
    </location>
</feature>
<evidence type="ECO:0000313" key="3">
    <source>
        <dbReference type="Proteomes" id="UP000182427"/>
    </source>
</evidence>
<keyword evidence="3" id="KW-1185">Reference proteome</keyword>
<dbReference type="EMBL" id="LT629690">
    <property type="protein sequence ID" value="SDF65181.1"/>
    <property type="molecule type" value="Genomic_DNA"/>
</dbReference>
<evidence type="ECO:0000256" key="1">
    <source>
        <dbReference type="SAM" id="SignalP"/>
    </source>
</evidence>
<keyword evidence="1" id="KW-0732">Signal</keyword>
<dbReference type="Gene3D" id="2.50.20.10">
    <property type="entry name" value="Lipoprotein localisation LolA/LolB/LppX"/>
    <property type="match status" value="1"/>
</dbReference>
<evidence type="ECO:0008006" key="4">
    <source>
        <dbReference type="Google" id="ProtNLM"/>
    </source>
</evidence>